<protein>
    <submittedName>
        <fullName evidence="2">CAZy families GT2 protein</fullName>
    </submittedName>
</protein>
<feature type="non-terminal residue" evidence="2">
    <location>
        <position position="163"/>
    </location>
</feature>
<feature type="transmembrane region" description="Helical" evidence="1">
    <location>
        <begin position="39"/>
        <end position="63"/>
    </location>
</feature>
<dbReference type="AlphaFoldDB" id="A0A060BN48"/>
<keyword evidence="1" id="KW-0812">Transmembrane</keyword>
<dbReference type="EMBL" id="KF116760">
    <property type="protein sequence ID" value="AIA84007.1"/>
    <property type="molecule type" value="Genomic_DNA"/>
</dbReference>
<reference evidence="2" key="1">
    <citation type="journal article" date="2013" name="Environ. Microbiol.">
        <title>Seasonally variable intestinal metagenomes of the red palm weevil (Rhynchophorus ferrugineus).</title>
        <authorList>
            <person name="Jia S."/>
            <person name="Zhang X."/>
            <person name="Zhang G."/>
            <person name="Yin A."/>
            <person name="Zhang S."/>
            <person name="Li F."/>
            <person name="Wang L."/>
            <person name="Zhao D."/>
            <person name="Yun Q."/>
            <person name="Tala"/>
            <person name="Wang J."/>
            <person name="Sun G."/>
            <person name="Baabdullah M."/>
            <person name="Yu X."/>
            <person name="Hu S."/>
            <person name="Al-Mssallem I.S."/>
            <person name="Yu J."/>
        </authorList>
    </citation>
    <scope>NUCLEOTIDE SEQUENCE</scope>
</reference>
<keyword evidence="1" id="KW-1133">Transmembrane helix</keyword>
<keyword evidence="1" id="KW-0472">Membrane</keyword>
<feature type="transmembrane region" description="Helical" evidence="1">
    <location>
        <begin position="107"/>
        <end position="129"/>
    </location>
</feature>
<sequence length="163" mass="17969">MTLLLLFGAKALGLAFTLPRARRFGGVLRLLASTAIEIAASILLSPILLYYHTKFVLLTLLGLRVSWKTQNRSDSRIPLGQALREYGILPALAGLVLAVTLHETPILALWLSPILAGWLLAVPLVMLTSSERAGAWLRRHGLLLVPEEPILRRAADLDRVPRR</sequence>
<evidence type="ECO:0000313" key="2">
    <source>
        <dbReference type="EMBL" id="AIA84007.1"/>
    </source>
</evidence>
<organism evidence="2">
    <name type="scientific">uncultured Myxococcus sp</name>
    <dbReference type="NCBI Taxonomy" id="420971"/>
    <lineage>
        <taxon>Bacteria</taxon>
        <taxon>Pseudomonadati</taxon>
        <taxon>Myxococcota</taxon>
        <taxon>Myxococcia</taxon>
        <taxon>Myxococcales</taxon>
        <taxon>Cystobacterineae</taxon>
        <taxon>Myxococcaceae</taxon>
        <taxon>Myxococcus</taxon>
        <taxon>environmental samples</taxon>
    </lineage>
</organism>
<accession>A0A060BN48</accession>
<proteinExistence type="predicted"/>
<evidence type="ECO:0000256" key="1">
    <source>
        <dbReference type="SAM" id="Phobius"/>
    </source>
</evidence>
<name>A0A060BN48_9BACT</name>